<evidence type="ECO:0000256" key="1">
    <source>
        <dbReference type="ARBA" id="ARBA00022670"/>
    </source>
</evidence>
<feature type="chain" id="PRO_5046214115" evidence="6">
    <location>
        <begin position="25"/>
        <end position="167"/>
    </location>
</feature>
<evidence type="ECO:0000256" key="4">
    <source>
        <dbReference type="ARBA" id="ARBA00022825"/>
    </source>
</evidence>
<evidence type="ECO:0000256" key="2">
    <source>
        <dbReference type="ARBA" id="ARBA00022729"/>
    </source>
</evidence>
<name>A0ABM1TB68_LIMPO</name>
<reference evidence="9" key="1">
    <citation type="submission" date="2025-08" db="UniProtKB">
        <authorList>
            <consortium name="RefSeq"/>
        </authorList>
    </citation>
    <scope>IDENTIFICATION</scope>
    <source>
        <tissue evidence="9">Muscle</tissue>
    </source>
</reference>
<evidence type="ECO:0000256" key="3">
    <source>
        <dbReference type="ARBA" id="ARBA00022801"/>
    </source>
</evidence>
<keyword evidence="3" id="KW-0378">Hydrolase</keyword>
<dbReference type="InterPro" id="IPR022700">
    <property type="entry name" value="CLIP"/>
</dbReference>
<evidence type="ECO:0000256" key="5">
    <source>
        <dbReference type="ARBA" id="ARBA00023157"/>
    </source>
</evidence>
<keyword evidence="5" id="KW-1015">Disulfide bond</keyword>
<evidence type="ECO:0000313" key="9">
    <source>
        <dbReference type="RefSeq" id="XP_022253124.1"/>
    </source>
</evidence>
<dbReference type="RefSeq" id="XP_022253124.1">
    <property type="nucleotide sequence ID" value="XM_022397416.1"/>
</dbReference>
<feature type="non-terminal residue" evidence="9">
    <location>
        <position position="167"/>
    </location>
</feature>
<evidence type="ECO:0000256" key="6">
    <source>
        <dbReference type="SAM" id="SignalP"/>
    </source>
</evidence>
<dbReference type="InterPro" id="IPR038565">
    <property type="entry name" value="CLIP_sf"/>
</dbReference>
<dbReference type="InterPro" id="IPR009003">
    <property type="entry name" value="Peptidase_S1_PA"/>
</dbReference>
<dbReference type="SUPFAM" id="SSF50494">
    <property type="entry name" value="Trypsin-like serine proteases"/>
    <property type="match status" value="1"/>
</dbReference>
<keyword evidence="2 6" id="KW-0732">Signal</keyword>
<dbReference type="Gene3D" id="3.30.1640.30">
    <property type="match status" value="1"/>
</dbReference>
<dbReference type="PROSITE" id="PS51888">
    <property type="entry name" value="CLIP"/>
    <property type="match status" value="1"/>
</dbReference>
<sequence>MLGNISVICSSLLWVSFTFSTVYCSDLSRLRRQIVFPDDPELSFGHEKCSRSFIPEGICKSILKCRELMQETDTKRLLEAICGYDGTVPIVCCPVSGPSVIPTPRPNEPPPDIVPHQLPNRCGMRNISSNRIIGGREADVGGWPWMVRRKSILKEYFSTEDTVLILL</sequence>
<keyword evidence="1" id="KW-0645">Protease</keyword>
<feature type="signal peptide" evidence="6">
    <location>
        <begin position="1"/>
        <end position="24"/>
    </location>
</feature>
<protein>
    <submittedName>
        <fullName evidence="9">Proclotting enzyme-like</fullName>
    </submittedName>
</protein>
<feature type="domain" description="Clip" evidence="7">
    <location>
        <begin position="48"/>
        <end position="93"/>
    </location>
</feature>
<dbReference type="Proteomes" id="UP000694941">
    <property type="component" value="Unplaced"/>
</dbReference>
<dbReference type="GeneID" id="111088182"/>
<gene>
    <name evidence="9" type="primary">LOC111088182</name>
</gene>
<keyword evidence="8" id="KW-1185">Reference proteome</keyword>
<organism evidence="8 9">
    <name type="scientific">Limulus polyphemus</name>
    <name type="common">Atlantic horseshoe crab</name>
    <dbReference type="NCBI Taxonomy" id="6850"/>
    <lineage>
        <taxon>Eukaryota</taxon>
        <taxon>Metazoa</taxon>
        <taxon>Ecdysozoa</taxon>
        <taxon>Arthropoda</taxon>
        <taxon>Chelicerata</taxon>
        <taxon>Merostomata</taxon>
        <taxon>Xiphosura</taxon>
        <taxon>Limulidae</taxon>
        <taxon>Limulus</taxon>
    </lineage>
</organism>
<accession>A0ABM1TB68</accession>
<evidence type="ECO:0000313" key="8">
    <source>
        <dbReference type="Proteomes" id="UP000694941"/>
    </source>
</evidence>
<dbReference type="SMART" id="SM00680">
    <property type="entry name" value="CLIP"/>
    <property type="match status" value="1"/>
</dbReference>
<proteinExistence type="predicted"/>
<evidence type="ECO:0000259" key="7">
    <source>
        <dbReference type="PROSITE" id="PS51888"/>
    </source>
</evidence>
<keyword evidence="4" id="KW-0720">Serine protease</keyword>